<dbReference type="EMBL" id="VWPL01000046">
    <property type="protein sequence ID" value="KAA5595971.1"/>
    <property type="molecule type" value="Genomic_DNA"/>
</dbReference>
<name>A0A5M6HJK5_9HYPH</name>
<evidence type="ECO:0000256" key="5">
    <source>
        <dbReference type="ARBA" id="ARBA00022889"/>
    </source>
</evidence>
<evidence type="ECO:0000259" key="8">
    <source>
        <dbReference type="PROSITE" id="PS50268"/>
    </source>
</evidence>
<keyword evidence="7" id="KW-0472">Membrane</keyword>
<dbReference type="InterPro" id="IPR011049">
    <property type="entry name" value="Serralysin-like_metalloprot_C"/>
</dbReference>
<dbReference type="InterPro" id="IPR050971">
    <property type="entry name" value="Cadherin-domain_protein"/>
</dbReference>
<dbReference type="InterPro" id="IPR002126">
    <property type="entry name" value="Cadherin-like_dom"/>
</dbReference>
<keyword evidence="6" id="KW-1133">Transmembrane helix</keyword>
<comment type="subcellular location">
    <subcellularLocation>
        <location evidence="1">Membrane</location>
    </subcellularLocation>
</comment>
<dbReference type="PROSITE" id="PS50268">
    <property type="entry name" value="CADHERIN_2"/>
    <property type="match status" value="1"/>
</dbReference>
<protein>
    <recommendedName>
        <fullName evidence="8">Cadherin domain-containing protein</fullName>
    </recommendedName>
</protein>
<dbReference type="GO" id="GO:0016020">
    <property type="term" value="C:membrane"/>
    <property type="evidence" value="ECO:0007669"/>
    <property type="project" value="UniProtKB-SubCell"/>
</dbReference>
<dbReference type="PROSITE" id="PS00330">
    <property type="entry name" value="HEMOLYSIN_CALCIUM"/>
    <property type="match status" value="3"/>
</dbReference>
<feature type="domain" description="Cadherin" evidence="8">
    <location>
        <begin position="33"/>
        <end position="152"/>
    </location>
</feature>
<evidence type="ECO:0000256" key="2">
    <source>
        <dbReference type="ARBA" id="ARBA00022692"/>
    </source>
</evidence>
<feature type="non-terminal residue" evidence="9">
    <location>
        <position position="1"/>
    </location>
</feature>
<evidence type="ECO:0000256" key="3">
    <source>
        <dbReference type="ARBA" id="ARBA00022737"/>
    </source>
</evidence>
<dbReference type="Proteomes" id="UP000323886">
    <property type="component" value="Unassembled WGS sequence"/>
</dbReference>
<evidence type="ECO:0000256" key="7">
    <source>
        <dbReference type="ARBA" id="ARBA00023136"/>
    </source>
</evidence>
<evidence type="ECO:0000256" key="4">
    <source>
        <dbReference type="ARBA" id="ARBA00022837"/>
    </source>
</evidence>
<proteinExistence type="predicted"/>
<dbReference type="GO" id="GO:0007156">
    <property type="term" value="P:homophilic cell adhesion via plasma membrane adhesion molecules"/>
    <property type="evidence" value="ECO:0007669"/>
    <property type="project" value="InterPro"/>
</dbReference>
<keyword evidence="2" id="KW-0812">Transmembrane</keyword>
<dbReference type="PRINTS" id="PR00205">
    <property type="entry name" value="CADHERIN"/>
</dbReference>
<dbReference type="InterPro" id="IPR015919">
    <property type="entry name" value="Cadherin-like_sf"/>
</dbReference>
<dbReference type="PANTHER" id="PTHR24025">
    <property type="entry name" value="DESMOGLEIN FAMILY MEMBER"/>
    <property type="match status" value="1"/>
</dbReference>
<dbReference type="InterPro" id="IPR001343">
    <property type="entry name" value="Hemolysn_Ca-bd"/>
</dbReference>
<dbReference type="InterPro" id="IPR018511">
    <property type="entry name" value="Hemolysin-typ_Ca-bd_CS"/>
</dbReference>
<dbReference type="SUPFAM" id="SSF51120">
    <property type="entry name" value="beta-Roll"/>
    <property type="match status" value="2"/>
</dbReference>
<dbReference type="PANTHER" id="PTHR24025:SF23">
    <property type="entry name" value="NEURAL-CADHERIN"/>
    <property type="match status" value="1"/>
</dbReference>
<dbReference type="GO" id="GO:0005509">
    <property type="term" value="F:calcium ion binding"/>
    <property type="evidence" value="ECO:0007669"/>
    <property type="project" value="InterPro"/>
</dbReference>
<dbReference type="SUPFAM" id="SSF49313">
    <property type="entry name" value="Cadherin-like"/>
    <property type="match status" value="1"/>
</dbReference>
<evidence type="ECO:0000313" key="9">
    <source>
        <dbReference type="EMBL" id="KAA5595971.1"/>
    </source>
</evidence>
<evidence type="ECO:0000256" key="1">
    <source>
        <dbReference type="ARBA" id="ARBA00004370"/>
    </source>
</evidence>
<reference evidence="9 10" key="1">
    <citation type="submission" date="2019-09" db="EMBL/GenBank/DDBJ databases">
        <title>Draft Whole-Genome sequence of Blastochloris sulfoviridis DSM 729.</title>
        <authorList>
            <person name="Meyer T.E."/>
            <person name="Kyndt J.A."/>
        </authorList>
    </citation>
    <scope>NUCLEOTIDE SEQUENCE [LARGE SCALE GENOMIC DNA]</scope>
    <source>
        <strain evidence="9 10">DSM 729</strain>
    </source>
</reference>
<evidence type="ECO:0000256" key="6">
    <source>
        <dbReference type="ARBA" id="ARBA00022989"/>
    </source>
</evidence>
<dbReference type="SMART" id="SM00112">
    <property type="entry name" value="CA"/>
    <property type="match status" value="1"/>
</dbReference>
<dbReference type="CDD" id="cd11304">
    <property type="entry name" value="Cadherin_repeat"/>
    <property type="match status" value="2"/>
</dbReference>
<dbReference type="Gene3D" id="2.60.40.60">
    <property type="entry name" value="Cadherins"/>
    <property type="match status" value="2"/>
</dbReference>
<comment type="caution">
    <text evidence="9">The sequence shown here is derived from an EMBL/GenBank/DDBJ whole genome shotgun (WGS) entry which is preliminary data.</text>
</comment>
<dbReference type="GO" id="GO:0005911">
    <property type="term" value="C:cell-cell junction"/>
    <property type="evidence" value="ECO:0007669"/>
    <property type="project" value="TreeGrafter"/>
</dbReference>
<gene>
    <name evidence="9" type="ORF">F1193_15900</name>
</gene>
<keyword evidence="4" id="KW-0106">Calcium</keyword>
<dbReference type="Gene3D" id="2.150.10.10">
    <property type="entry name" value="Serralysin-like metalloprotease, C-terminal"/>
    <property type="match status" value="2"/>
</dbReference>
<organism evidence="9 10">
    <name type="scientific">Blastochloris sulfoviridis</name>
    <dbReference type="NCBI Taxonomy" id="50712"/>
    <lineage>
        <taxon>Bacteria</taxon>
        <taxon>Pseudomonadati</taxon>
        <taxon>Pseudomonadota</taxon>
        <taxon>Alphaproteobacteria</taxon>
        <taxon>Hyphomicrobiales</taxon>
        <taxon>Blastochloridaceae</taxon>
        <taxon>Blastochloris</taxon>
    </lineage>
</organism>
<keyword evidence="10" id="KW-1185">Reference proteome</keyword>
<sequence length="567" mass="57159">TDQTGLTVDQTFDIKVADVNEAPTGATMSGGVIAENSAAGTVVGTVTGTDADAGDTLSYQIVGGDADKYQIDAATGVVSLKPASKIDLMTDTSATSVFAARSDAALTKTGARLDYETDAADSITVRVTDQNGLSVEQTFDIKITDVNDAPSGLTVIGGKVGEDVASGGTIGKASAAAGSLVATLAGIDQDAGDRLSYSIVGGDSAKYEIVNGNEIHVRAGVKLDYETDSTDAVTVRVTDSHGAIYDRNVVIHVADYAGSFTGTSAADKVTGTSEQDVISTGGGNDVITGGAGNDRIDGGAGTDTVVYSGASTDYGFTLNADGSVTISDSRSGSPEGADTVVAVETWQFSDKTETLMAGTTGDDTLKSTAGNDLVLGGAGNDLVYGSGGLDIHDGGAGNDTINYSPLSYNMTIDLDKGLGYVTGYVPGADRVVNFENAVGGNLNDILTGNAADNRLDGGTGNDTLTGGAGNDTLIGGAGNDLFVYCVGDGNDNINGGANWLDQIDLKGGTEALGAYGVDWTVSVTSGAITSTDAANHEIKLSADADGTIHMQDGSTVSFSDIEKITWA</sequence>
<keyword evidence="5" id="KW-0130">Cell adhesion</keyword>
<accession>A0A5M6HJK5</accession>
<dbReference type="Pfam" id="PF00353">
    <property type="entry name" value="HemolysinCabind"/>
    <property type="match status" value="3"/>
</dbReference>
<dbReference type="AlphaFoldDB" id="A0A5M6HJK5"/>
<evidence type="ECO:0000313" key="10">
    <source>
        <dbReference type="Proteomes" id="UP000323886"/>
    </source>
</evidence>
<keyword evidence="3" id="KW-0677">Repeat</keyword>
<dbReference type="PRINTS" id="PR00313">
    <property type="entry name" value="CABNDNGRPT"/>
</dbReference>